<evidence type="ECO:0000313" key="3">
    <source>
        <dbReference type="EnsemblPlants" id="PGSC0003DMT400091730"/>
    </source>
</evidence>
<protein>
    <recommendedName>
        <fullName evidence="5">Integrase core domain containing protein</fullName>
    </recommendedName>
</protein>
<evidence type="ECO:0008006" key="5">
    <source>
        <dbReference type="Google" id="ProtNLM"/>
    </source>
</evidence>
<reference evidence="3" key="2">
    <citation type="submission" date="2015-06" db="UniProtKB">
        <authorList>
            <consortium name="EnsemblPlants"/>
        </authorList>
    </citation>
    <scope>IDENTIFICATION</scope>
    <source>
        <strain evidence="3">DM1-3 516 R44</strain>
    </source>
</reference>
<feature type="region of interest" description="Disordered" evidence="2">
    <location>
        <begin position="92"/>
        <end position="133"/>
    </location>
</feature>
<evidence type="ECO:0000256" key="2">
    <source>
        <dbReference type="SAM" id="MobiDB-lite"/>
    </source>
</evidence>
<dbReference type="Gramene" id="PGSC0003DMT400091730">
    <property type="protein sequence ID" value="PGSC0003DMT400091730"/>
    <property type="gene ID" value="PGSC0003DMG400041301"/>
</dbReference>
<evidence type="ECO:0000256" key="1">
    <source>
        <dbReference type="SAM" id="Coils"/>
    </source>
</evidence>
<feature type="compositionally biased region" description="Polar residues" evidence="2">
    <location>
        <begin position="97"/>
        <end position="110"/>
    </location>
</feature>
<proteinExistence type="predicted"/>
<dbReference type="HOGENOM" id="CLU_835214_0_0_1"/>
<keyword evidence="4" id="KW-1185">Reference proteome</keyword>
<dbReference type="PaxDb" id="4113-PGSC0003DMT400091730"/>
<name>M1DN99_SOLTU</name>
<evidence type="ECO:0000313" key="4">
    <source>
        <dbReference type="Proteomes" id="UP000011115"/>
    </source>
</evidence>
<keyword evidence="1" id="KW-0175">Coiled coil</keyword>
<reference evidence="4" key="1">
    <citation type="journal article" date="2011" name="Nature">
        <title>Genome sequence and analysis of the tuber crop potato.</title>
        <authorList>
            <consortium name="The Potato Genome Sequencing Consortium"/>
        </authorList>
    </citation>
    <scope>NUCLEOTIDE SEQUENCE [LARGE SCALE GENOMIC DNA]</scope>
    <source>
        <strain evidence="4">cv. DM1-3 516 R44</strain>
    </source>
</reference>
<dbReference type="AlphaFoldDB" id="M1DN99"/>
<feature type="coiled-coil region" evidence="1">
    <location>
        <begin position="271"/>
        <end position="331"/>
    </location>
</feature>
<sequence>MQLLYEVSKNNMAWYTRDAEVGELGYTFELLAEPRKREEERDQDMAHMRTQIDLVTKHIVAKSEKVNDVEHQNKYEDQDIDLDKEANYLENQGGFRNYNSRNQGYNSGNAGRNYARDGNSNRESGSSSGSKLEDMMAKVLQKVDSTDAGVKDMRGGFSSMSNDNMLSPSLASLVACLMAGYLVNAGGVPKLVDKRTEATKITAASKIQDINNPLLGRKSGAVGPLAVVPHALEVIPQVAGKTKQGEPAQPASGAPSPLPASDSQPTETNVLATKKEIKDEMQKELAILKNRIDGLEAYVQTQLQAAGSGNLEEFQRQLAEMRTQVAKLAAKPV</sequence>
<dbReference type="InParanoid" id="M1DN99"/>
<accession>M1DN99</accession>
<feature type="compositionally biased region" description="Low complexity" evidence="2">
    <location>
        <begin position="247"/>
        <end position="263"/>
    </location>
</feature>
<dbReference type="Proteomes" id="UP000011115">
    <property type="component" value="Unassembled WGS sequence"/>
</dbReference>
<organism evidence="3 4">
    <name type="scientific">Solanum tuberosum</name>
    <name type="common">Potato</name>
    <dbReference type="NCBI Taxonomy" id="4113"/>
    <lineage>
        <taxon>Eukaryota</taxon>
        <taxon>Viridiplantae</taxon>
        <taxon>Streptophyta</taxon>
        <taxon>Embryophyta</taxon>
        <taxon>Tracheophyta</taxon>
        <taxon>Spermatophyta</taxon>
        <taxon>Magnoliopsida</taxon>
        <taxon>eudicotyledons</taxon>
        <taxon>Gunneridae</taxon>
        <taxon>Pentapetalae</taxon>
        <taxon>asterids</taxon>
        <taxon>lamiids</taxon>
        <taxon>Solanales</taxon>
        <taxon>Solanaceae</taxon>
        <taxon>Solanoideae</taxon>
        <taxon>Solaneae</taxon>
        <taxon>Solanum</taxon>
    </lineage>
</organism>
<dbReference type="EnsemblPlants" id="PGSC0003DMT400091730">
    <property type="protein sequence ID" value="PGSC0003DMT400091730"/>
    <property type="gene ID" value="PGSC0003DMG400041301"/>
</dbReference>
<feature type="region of interest" description="Disordered" evidence="2">
    <location>
        <begin position="240"/>
        <end position="267"/>
    </location>
</feature>